<dbReference type="Gene3D" id="1.20.1440.100">
    <property type="entry name" value="SG protein - dephosphorylation function"/>
    <property type="match status" value="1"/>
</dbReference>
<dbReference type="InterPro" id="IPR050582">
    <property type="entry name" value="HAD-like_SerB"/>
</dbReference>
<evidence type="ECO:0000256" key="4">
    <source>
        <dbReference type="ARBA" id="ARBA00022842"/>
    </source>
</evidence>
<proteinExistence type="inferred from homology"/>
<protein>
    <submittedName>
        <fullName evidence="6">HAD-superfamily subfamily IB hydrolase, TIGR01490</fullName>
    </submittedName>
</protein>
<dbReference type="eggNOG" id="COG0560">
    <property type="taxonomic scope" value="Bacteria"/>
</dbReference>
<keyword evidence="5" id="KW-0812">Transmembrane</keyword>
<gene>
    <name evidence="6" type="ordered locus">Srot_1507</name>
</gene>
<dbReference type="FunFam" id="3.40.50.1000:FF:000025">
    <property type="entry name" value="HAD hydrolase, family IB"/>
    <property type="match status" value="1"/>
</dbReference>
<dbReference type="PANTHER" id="PTHR43344">
    <property type="entry name" value="PHOSPHOSERINE PHOSPHATASE"/>
    <property type="match status" value="1"/>
</dbReference>
<dbReference type="InterPro" id="IPR006385">
    <property type="entry name" value="HAD_hydro_SerB1"/>
</dbReference>
<accession>D6Z7P0</accession>
<keyword evidence="5" id="KW-0472">Membrane</keyword>
<evidence type="ECO:0000256" key="3">
    <source>
        <dbReference type="ARBA" id="ARBA00022801"/>
    </source>
</evidence>
<dbReference type="HOGENOM" id="CLU_052657_1_0_11"/>
<keyword evidence="3 6" id="KW-0378">Hydrolase</keyword>
<evidence type="ECO:0000256" key="1">
    <source>
        <dbReference type="ARBA" id="ARBA00009184"/>
    </source>
</evidence>
<dbReference type="KEGG" id="srt:Srot_1507"/>
<reference evidence="6 7" key="1">
    <citation type="journal article" date="2010" name="Stand. Genomic Sci.">
        <title>Complete genome sequence of Segniliparus rotundus type strain (CDC 1076).</title>
        <authorList>
            <person name="Sikorski J."/>
            <person name="Lapidus A."/>
            <person name="Copeland A."/>
            <person name="Misra M."/>
            <person name="Glavina Del Rio T."/>
            <person name="Nolan M."/>
            <person name="Lucas S."/>
            <person name="Chen F."/>
            <person name="Tice H."/>
            <person name="Cheng J.F."/>
            <person name="Jando M."/>
            <person name="Schneider S."/>
            <person name="Bruce D."/>
            <person name="Goodwin L."/>
            <person name="Pitluck S."/>
            <person name="Liolios K."/>
            <person name="Mikhailova N."/>
            <person name="Pati A."/>
            <person name="Ivanova N."/>
            <person name="Mavromatis K."/>
            <person name="Chen A."/>
            <person name="Palaniappan K."/>
            <person name="Chertkov O."/>
            <person name="Land M."/>
            <person name="Hauser L."/>
            <person name="Chang Y.J."/>
            <person name="Jeffries C.D."/>
            <person name="Brettin T."/>
            <person name="Detter J.C."/>
            <person name="Han C."/>
            <person name="Rohde M."/>
            <person name="Goker M."/>
            <person name="Bristow J."/>
            <person name="Eisen J.A."/>
            <person name="Markowitz V."/>
            <person name="Hugenholtz P."/>
            <person name="Kyrpides N.C."/>
            <person name="Klenk H.P."/>
        </authorList>
    </citation>
    <scope>NUCLEOTIDE SEQUENCE [LARGE SCALE GENOMIC DNA]</scope>
    <source>
        <strain evidence="7">ATCC BAA-972 / CDC 1076 / CIP 108378 / DSM 44985 / JCM 13578</strain>
    </source>
</reference>
<dbReference type="NCBIfam" id="TIGR01488">
    <property type="entry name" value="HAD-SF-IB"/>
    <property type="match status" value="1"/>
</dbReference>
<dbReference type="STRING" id="640132.Srot_1507"/>
<comment type="similarity">
    <text evidence="1">Belongs to the HAD-like hydrolase superfamily. SerB family.</text>
</comment>
<dbReference type="RefSeq" id="WP_013138423.1">
    <property type="nucleotide sequence ID" value="NC_014168.1"/>
</dbReference>
<dbReference type="GO" id="GO:0016787">
    <property type="term" value="F:hydrolase activity"/>
    <property type="evidence" value="ECO:0007669"/>
    <property type="project" value="UniProtKB-KW"/>
</dbReference>
<evidence type="ECO:0000313" key="6">
    <source>
        <dbReference type="EMBL" id="ADG97970.1"/>
    </source>
</evidence>
<dbReference type="SUPFAM" id="SSF56784">
    <property type="entry name" value="HAD-like"/>
    <property type="match status" value="1"/>
</dbReference>
<keyword evidence="2" id="KW-0479">Metal-binding</keyword>
<dbReference type="GO" id="GO:0046872">
    <property type="term" value="F:metal ion binding"/>
    <property type="evidence" value="ECO:0007669"/>
    <property type="project" value="UniProtKB-KW"/>
</dbReference>
<dbReference type="InterPro" id="IPR023214">
    <property type="entry name" value="HAD_sf"/>
</dbReference>
<keyword evidence="5" id="KW-1133">Transmembrane helix</keyword>
<organism evidence="6 7">
    <name type="scientific">Segniliparus rotundus (strain ATCC BAA-972 / CDC 1076 / CIP 108378 / DSM 44985 / JCM 13578)</name>
    <dbReference type="NCBI Taxonomy" id="640132"/>
    <lineage>
        <taxon>Bacteria</taxon>
        <taxon>Bacillati</taxon>
        <taxon>Actinomycetota</taxon>
        <taxon>Actinomycetes</taxon>
        <taxon>Mycobacteriales</taxon>
        <taxon>Segniliparaceae</taxon>
        <taxon>Segniliparus</taxon>
    </lineage>
</organism>
<keyword evidence="4" id="KW-0460">Magnesium</keyword>
<dbReference type="CDD" id="cd02612">
    <property type="entry name" value="HAD_PGPPase"/>
    <property type="match status" value="1"/>
</dbReference>
<sequence length="281" mass="30309">MRQIRANVILNSVSQPAAFFDLDRTLIAKSSSLAFGRPFYEQGLVGRRAVLKSSYAQFLFQLSGADHQQMDRLRKHLADMCAGWDVGEVKAVVAETLRDIVEPLVFSEATELIAAHKARGHRVVVVSASGQEVVEPIAKLLGADHSMATKMTVKEGKYTGEVDFYCFGEGKVDAIASLAEQEGLDLAASYAYADSITDLPMLAAVGNPTAVNPDRALRKAANKRSWPVLFFSRPVSLRARLLSRTAQQLPKAKTALISAAGSLTAAAAGTLTYVALTRKRG</sequence>
<feature type="transmembrane region" description="Helical" evidence="5">
    <location>
        <begin position="255"/>
        <end position="276"/>
    </location>
</feature>
<dbReference type="Pfam" id="PF12710">
    <property type="entry name" value="HAD"/>
    <property type="match status" value="1"/>
</dbReference>
<dbReference type="Proteomes" id="UP000002247">
    <property type="component" value="Chromosome"/>
</dbReference>
<evidence type="ECO:0000313" key="7">
    <source>
        <dbReference type="Proteomes" id="UP000002247"/>
    </source>
</evidence>
<dbReference type="PANTHER" id="PTHR43344:SF13">
    <property type="entry name" value="PHOSPHATASE RV3661-RELATED"/>
    <property type="match status" value="1"/>
</dbReference>
<dbReference type="Gene3D" id="3.40.50.1000">
    <property type="entry name" value="HAD superfamily/HAD-like"/>
    <property type="match status" value="1"/>
</dbReference>
<evidence type="ECO:0000256" key="2">
    <source>
        <dbReference type="ARBA" id="ARBA00022723"/>
    </source>
</evidence>
<keyword evidence="7" id="KW-1185">Reference proteome</keyword>
<dbReference type="InterPro" id="IPR036412">
    <property type="entry name" value="HAD-like_sf"/>
</dbReference>
<name>D6Z7P0_SEGRD</name>
<dbReference type="NCBIfam" id="TIGR01490">
    <property type="entry name" value="HAD-SF-IB-hyp1"/>
    <property type="match status" value="1"/>
</dbReference>
<evidence type="ECO:0000256" key="5">
    <source>
        <dbReference type="SAM" id="Phobius"/>
    </source>
</evidence>
<dbReference type="AlphaFoldDB" id="D6Z7P0"/>
<dbReference type="EMBL" id="CP001958">
    <property type="protein sequence ID" value="ADG97970.1"/>
    <property type="molecule type" value="Genomic_DNA"/>
</dbReference>